<proteinExistence type="predicted"/>
<dbReference type="EMBL" id="MFGW01000087">
    <property type="protein sequence ID" value="OGF66621.1"/>
    <property type="molecule type" value="Genomic_DNA"/>
</dbReference>
<protein>
    <recommendedName>
        <fullName evidence="3">Fibronectin type-III domain-containing protein</fullName>
    </recommendedName>
</protein>
<name>A0A1F5VU79_9BACT</name>
<dbReference type="Proteomes" id="UP000178943">
    <property type="component" value="Unassembled WGS sequence"/>
</dbReference>
<sequence>MASDTLICPSFSAPGTIPDNNNYIGTPLTIMKAGTSSLILNWAAPGGTCLTQDYGIYRGTLPWAGYDYASILCTTSGQNTAMIVDDL</sequence>
<evidence type="ECO:0000313" key="2">
    <source>
        <dbReference type="Proteomes" id="UP000178943"/>
    </source>
</evidence>
<dbReference type="AlphaFoldDB" id="A0A1F5VU79"/>
<comment type="caution">
    <text evidence="1">The sequence shown here is derived from an EMBL/GenBank/DDBJ whole genome shotgun (WGS) entry which is preliminary data.</text>
</comment>
<evidence type="ECO:0000313" key="1">
    <source>
        <dbReference type="EMBL" id="OGF66621.1"/>
    </source>
</evidence>
<evidence type="ECO:0008006" key="3">
    <source>
        <dbReference type="Google" id="ProtNLM"/>
    </source>
</evidence>
<reference evidence="1 2" key="1">
    <citation type="journal article" date="2016" name="Nat. Commun.">
        <title>Thousands of microbial genomes shed light on interconnected biogeochemical processes in an aquifer system.</title>
        <authorList>
            <person name="Anantharaman K."/>
            <person name="Brown C.T."/>
            <person name="Hug L.A."/>
            <person name="Sharon I."/>
            <person name="Castelle C.J."/>
            <person name="Probst A.J."/>
            <person name="Thomas B.C."/>
            <person name="Singh A."/>
            <person name="Wilkins M.J."/>
            <person name="Karaoz U."/>
            <person name="Brodie E.L."/>
            <person name="Williams K.H."/>
            <person name="Hubbard S.S."/>
            <person name="Banfield J.F."/>
        </authorList>
    </citation>
    <scope>NUCLEOTIDE SEQUENCE [LARGE SCALE GENOMIC DNA]</scope>
</reference>
<gene>
    <name evidence="1" type="ORF">A2Y62_06590</name>
</gene>
<organism evidence="1 2">
    <name type="scientific">Candidatus Fischerbacteria bacterium RBG_13_37_8</name>
    <dbReference type="NCBI Taxonomy" id="1817863"/>
    <lineage>
        <taxon>Bacteria</taxon>
        <taxon>Candidatus Fischeribacteriota</taxon>
    </lineage>
</organism>
<accession>A0A1F5VU79</accession>